<proteinExistence type="predicted"/>
<comment type="caution">
    <text evidence="1">The sequence shown here is derived from an EMBL/GenBank/DDBJ whole genome shotgun (WGS) entry which is preliminary data.</text>
</comment>
<evidence type="ECO:0000313" key="2">
    <source>
        <dbReference type="Proteomes" id="UP000276133"/>
    </source>
</evidence>
<organism evidence="1 2">
    <name type="scientific">Brachionus plicatilis</name>
    <name type="common">Marine rotifer</name>
    <name type="synonym">Brachionus muelleri</name>
    <dbReference type="NCBI Taxonomy" id="10195"/>
    <lineage>
        <taxon>Eukaryota</taxon>
        <taxon>Metazoa</taxon>
        <taxon>Spiralia</taxon>
        <taxon>Gnathifera</taxon>
        <taxon>Rotifera</taxon>
        <taxon>Eurotatoria</taxon>
        <taxon>Monogononta</taxon>
        <taxon>Pseudotrocha</taxon>
        <taxon>Ploima</taxon>
        <taxon>Brachionidae</taxon>
        <taxon>Brachionus</taxon>
    </lineage>
</organism>
<gene>
    <name evidence="1" type="ORF">BpHYR1_047621</name>
</gene>
<protein>
    <submittedName>
        <fullName evidence="1">Uncharacterized protein</fullName>
    </submittedName>
</protein>
<evidence type="ECO:0000313" key="1">
    <source>
        <dbReference type="EMBL" id="RNA06279.1"/>
    </source>
</evidence>
<reference evidence="1 2" key="1">
    <citation type="journal article" date="2018" name="Sci. Rep.">
        <title>Genomic signatures of local adaptation to the degree of environmental predictability in rotifers.</title>
        <authorList>
            <person name="Franch-Gras L."/>
            <person name="Hahn C."/>
            <person name="Garcia-Roger E.M."/>
            <person name="Carmona M.J."/>
            <person name="Serra M."/>
            <person name="Gomez A."/>
        </authorList>
    </citation>
    <scope>NUCLEOTIDE SEQUENCE [LARGE SCALE GENOMIC DNA]</scope>
    <source>
        <strain evidence="1">HYR1</strain>
    </source>
</reference>
<name>A0A3M7Q4Y2_BRAPC</name>
<dbReference type="AlphaFoldDB" id="A0A3M7Q4Y2"/>
<keyword evidence="2" id="KW-1185">Reference proteome</keyword>
<dbReference type="EMBL" id="REGN01007447">
    <property type="protein sequence ID" value="RNA06279.1"/>
    <property type="molecule type" value="Genomic_DNA"/>
</dbReference>
<dbReference type="Proteomes" id="UP000276133">
    <property type="component" value="Unassembled WGS sequence"/>
</dbReference>
<sequence>MVYRYYEFFYIIDSEIKSRYNIGIEWFWKEFNQKNFVITFIITIRRPAIIAYDQFISNPSYGSCLILRYVLKDYV</sequence>
<accession>A0A3M7Q4Y2</accession>